<dbReference type="STRING" id="1391654.AKJ09_10295"/>
<evidence type="ECO:0000313" key="2">
    <source>
        <dbReference type="EMBL" id="AKV03632.1"/>
    </source>
</evidence>
<dbReference type="Pfam" id="PF00583">
    <property type="entry name" value="Acetyltransf_1"/>
    <property type="match status" value="1"/>
</dbReference>
<feature type="domain" description="N-acetyltransferase" evidence="1">
    <location>
        <begin position="6"/>
        <end position="160"/>
    </location>
</feature>
<dbReference type="Proteomes" id="UP000064967">
    <property type="component" value="Chromosome"/>
</dbReference>
<keyword evidence="2" id="KW-0808">Transferase</keyword>
<dbReference type="CDD" id="cd04301">
    <property type="entry name" value="NAT_SF"/>
    <property type="match status" value="1"/>
</dbReference>
<evidence type="ECO:0000259" key="1">
    <source>
        <dbReference type="PROSITE" id="PS51186"/>
    </source>
</evidence>
<gene>
    <name evidence="2" type="ORF">AKJ09_10295</name>
</gene>
<dbReference type="PATRIC" id="fig|1391654.3.peg.10431"/>
<proteinExistence type="predicted"/>
<accession>A0A0K1QD84</accession>
<dbReference type="Gene3D" id="3.40.630.30">
    <property type="match status" value="1"/>
</dbReference>
<dbReference type="AlphaFoldDB" id="A0A0K1QD84"/>
<evidence type="ECO:0000313" key="3">
    <source>
        <dbReference type="Proteomes" id="UP000064967"/>
    </source>
</evidence>
<protein>
    <submittedName>
        <fullName evidence="2">Acetyltransferase, GNAT family</fullName>
    </submittedName>
</protein>
<dbReference type="KEGG" id="llu:AKJ09_10295"/>
<reference evidence="2 3" key="1">
    <citation type="submission" date="2015-08" db="EMBL/GenBank/DDBJ databases">
        <authorList>
            <person name="Babu N.S."/>
            <person name="Beckwith C.J."/>
            <person name="Beseler K.G."/>
            <person name="Brison A."/>
            <person name="Carone J.V."/>
            <person name="Caskin T.P."/>
            <person name="Diamond M."/>
            <person name="Durham M.E."/>
            <person name="Foxe J.M."/>
            <person name="Go M."/>
            <person name="Henderson B.A."/>
            <person name="Jones I.B."/>
            <person name="McGettigan J.A."/>
            <person name="Micheletti S.J."/>
            <person name="Nasrallah M.E."/>
            <person name="Ortiz D."/>
            <person name="Piller C.R."/>
            <person name="Privatt S.R."/>
            <person name="Schneider S.L."/>
            <person name="Sharp S."/>
            <person name="Smith T.C."/>
            <person name="Stanton J.D."/>
            <person name="Ullery H.E."/>
            <person name="Wilson R.J."/>
            <person name="Serrano M.G."/>
            <person name="Buck G."/>
            <person name="Lee V."/>
            <person name="Wang Y."/>
            <person name="Carvalho R."/>
            <person name="Voegtly L."/>
            <person name="Shi R."/>
            <person name="Duckworth R."/>
            <person name="Johnson A."/>
            <person name="Loviza R."/>
            <person name="Walstead R."/>
            <person name="Shah Z."/>
            <person name="Kiflezghi M."/>
            <person name="Wade K."/>
            <person name="Ball S.L."/>
            <person name="Bradley K.W."/>
            <person name="Asai D.J."/>
            <person name="Bowman C.A."/>
            <person name="Russell D.A."/>
            <person name="Pope W.H."/>
            <person name="Jacobs-Sera D."/>
            <person name="Hendrix R.W."/>
            <person name="Hatfull G.F."/>
        </authorList>
    </citation>
    <scope>NUCLEOTIDE SEQUENCE [LARGE SCALE GENOMIC DNA]</scope>
    <source>
        <strain evidence="2 3">DSM 27648</strain>
    </source>
</reference>
<dbReference type="SUPFAM" id="SSF55729">
    <property type="entry name" value="Acyl-CoA N-acyltransferases (Nat)"/>
    <property type="match status" value="1"/>
</dbReference>
<dbReference type="RefSeq" id="WP_146654371.1">
    <property type="nucleotide sequence ID" value="NZ_CP012333.1"/>
</dbReference>
<dbReference type="InterPro" id="IPR000182">
    <property type="entry name" value="GNAT_dom"/>
</dbReference>
<dbReference type="EMBL" id="CP012333">
    <property type="protein sequence ID" value="AKV03632.1"/>
    <property type="molecule type" value="Genomic_DNA"/>
</dbReference>
<dbReference type="PROSITE" id="PS51186">
    <property type="entry name" value="GNAT"/>
    <property type="match status" value="1"/>
</dbReference>
<organism evidence="2 3">
    <name type="scientific">Labilithrix luteola</name>
    <dbReference type="NCBI Taxonomy" id="1391654"/>
    <lineage>
        <taxon>Bacteria</taxon>
        <taxon>Pseudomonadati</taxon>
        <taxon>Myxococcota</taxon>
        <taxon>Polyangia</taxon>
        <taxon>Polyangiales</taxon>
        <taxon>Labilitrichaceae</taxon>
        <taxon>Labilithrix</taxon>
    </lineage>
</organism>
<dbReference type="GO" id="GO:0016747">
    <property type="term" value="F:acyltransferase activity, transferring groups other than amino-acyl groups"/>
    <property type="evidence" value="ECO:0007669"/>
    <property type="project" value="InterPro"/>
</dbReference>
<sequence>MTPGHVSTRAATDEDRAFLFRLFATTRERELAFLPLPPAAKEVFLRQQFDAQTRDYASRYASAEHAIVTHHDAPIGRVLIHRGHDELRLVDIALLPEYRRQGIGTRLVGVLIAEGREKKLPVRLSVLTTSEAMRLYERLGFLSAAENDAESVYRTMECPV</sequence>
<name>A0A0K1QD84_9BACT</name>
<dbReference type="InterPro" id="IPR016181">
    <property type="entry name" value="Acyl_CoA_acyltransferase"/>
</dbReference>
<dbReference type="OrthoDB" id="7585366at2"/>
<keyword evidence="3" id="KW-1185">Reference proteome</keyword>